<reference evidence="2" key="1">
    <citation type="submission" date="2017-07" db="EMBL/GenBank/DDBJ databases">
        <title>Taro Niue Genome Assembly and Annotation.</title>
        <authorList>
            <person name="Atibalentja N."/>
            <person name="Keating K."/>
            <person name="Fields C.J."/>
        </authorList>
    </citation>
    <scope>NUCLEOTIDE SEQUENCE</scope>
    <source>
        <strain evidence="2">Niue_2</strain>
        <tissue evidence="2">Leaf</tissue>
    </source>
</reference>
<dbReference type="Proteomes" id="UP000652761">
    <property type="component" value="Unassembled WGS sequence"/>
</dbReference>
<sequence length="81" mass="9154">MRGTTGGVYGVHEGKVPRGAQRRDQLPVDGKYLWTRSVRLHHWGCLPLPQDRGVCMGPSSSCAKRNGLSVRLRIHQDNHYF</sequence>
<gene>
    <name evidence="2" type="ORF">Taro_029581</name>
</gene>
<comment type="caution">
    <text evidence="2">The sequence shown here is derived from an EMBL/GenBank/DDBJ whole genome shotgun (WGS) entry which is preliminary data.</text>
</comment>
<accession>A0A843VPF9</accession>
<proteinExistence type="predicted"/>
<evidence type="ECO:0000256" key="1">
    <source>
        <dbReference type="SAM" id="MobiDB-lite"/>
    </source>
</evidence>
<keyword evidence="3" id="KW-1185">Reference proteome</keyword>
<dbReference type="EMBL" id="NMUH01001973">
    <property type="protein sequence ID" value="MQL96896.1"/>
    <property type="molecule type" value="Genomic_DNA"/>
</dbReference>
<protein>
    <submittedName>
        <fullName evidence="2">Uncharacterized protein</fullName>
    </submittedName>
</protein>
<organism evidence="2 3">
    <name type="scientific">Colocasia esculenta</name>
    <name type="common">Wild taro</name>
    <name type="synonym">Arum esculentum</name>
    <dbReference type="NCBI Taxonomy" id="4460"/>
    <lineage>
        <taxon>Eukaryota</taxon>
        <taxon>Viridiplantae</taxon>
        <taxon>Streptophyta</taxon>
        <taxon>Embryophyta</taxon>
        <taxon>Tracheophyta</taxon>
        <taxon>Spermatophyta</taxon>
        <taxon>Magnoliopsida</taxon>
        <taxon>Liliopsida</taxon>
        <taxon>Araceae</taxon>
        <taxon>Aroideae</taxon>
        <taxon>Colocasieae</taxon>
        <taxon>Colocasia</taxon>
    </lineage>
</organism>
<evidence type="ECO:0000313" key="3">
    <source>
        <dbReference type="Proteomes" id="UP000652761"/>
    </source>
</evidence>
<dbReference type="AlphaFoldDB" id="A0A843VPF9"/>
<feature type="region of interest" description="Disordered" evidence="1">
    <location>
        <begin position="1"/>
        <end position="22"/>
    </location>
</feature>
<name>A0A843VPF9_COLES</name>
<feature type="compositionally biased region" description="Basic and acidic residues" evidence="1">
    <location>
        <begin position="12"/>
        <end position="22"/>
    </location>
</feature>
<evidence type="ECO:0000313" key="2">
    <source>
        <dbReference type="EMBL" id="MQL96896.1"/>
    </source>
</evidence>